<evidence type="ECO:0008006" key="4">
    <source>
        <dbReference type="Google" id="ProtNLM"/>
    </source>
</evidence>
<dbReference type="EMBL" id="GL735426">
    <property type="protein sequence ID" value="EFX60870.1"/>
    <property type="molecule type" value="Genomic_DNA"/>
</dbReference>
<dbReference type="OrthoDB" id="1916003at2759"/>
<dbReference type="AlphaFoldDB" id="E9I560"/>
<feature type="compositionally biased region" description="Low complexity" evidence="1">
    <location>
        <begin position="21"/>
        <end position="39"/>
    </location>
</feature>
<feature type="non-terminal residue" evidence="2">
    <location>
        <position position="118"/>
    </location>
</feature>
<organism evidence="2 3">
    <name type="scientific">Daphnia pulex</name>
    <name type="common">Water flea</name>
    <dbReference type="NCBI Taxonomy" id="6669"/>
    <lineage>
        <taxon>Eukaryota</taxon>
        <taxon>Metazoa</taxon>
        <taxon>Ecdysozoa</taxon>
        <taxon>Arthropoda</taxon>
        <taxon>Crustacea</taxon>
        <taxon>Branchiopoda</taxon>
        <taxon>Diplostraca</taxon>
        <taxon>Cladocera</taxon>
        <taxon>Anomopoda</taxon>
        <taxon>Daphniidae</taxon>
        <taxon>Daphnia</taxon>
    </lineage>
</organism>
<feature type="region of interest" description="Disordered" evidence="1">
    <location>
        <begin position="1"/>
        <end position="51"/>
    </location>
</feature>
<sequence>MESGDEANNDSTTKGGHRGKNSTTNSEGASSSSNSSSNSHGRPHQVVDNTDAAVSAGAATCLCGHRSSAAGSSSSAELPPLPVISLTVAPTTGGQFELKVSKLETIDNLKKTISKRLK</sequence>
<dbReference type="InParanoid" id="E9I560"/>
<reference evidence="2 3" key="1">
    <citation type="journal article" date="2011" name="Science">
        <title>The ecoresponsive genome of Daphnia pulex.</title>
        <authorList>
            <person name="Colbourne J.K."/>
            <person name="Pfrender M.E."/>
            <person name="Gilbert D."/>
            <person name="Thomas W.K."/>
            <person name="Tucker A."/>
            <person name="Oakley T.H."/>
            <person name="Tokishita S."/>
            <person name="Aerts A."/>
            <person name="Arnold G.J."/>
            <person name="Basu M.K."/>
            <person name="Bauer D.J."/>
            <person name="Caceres C.E."/>
            <person name="Carmel L."/>
            <person name="Casola C."/>
            <person name="Choi J.H."/>
            <person name="Detter J.C."/>
            <person name="Dong Q."/>
            <person name="Dusheyko S."/>
            <person name="Eads B.D."/>
            <person name="Frohlich T."/>
            <person name="Geiler-Samerotte K.A."/>
            <person name="Gerlach D."/>
            <person name="Hatcher P."/>
            <person name="Jogdeo S."/>
            <person name="Krijgsveld J."/>
            <person name="Kriventseva E.V."/>
            <person name="Kultz D."/>
            <person name="Laforsch C."/>
            <person name="Lindquist E."/>
            <person name="Lopez J."/>
            <person name="Manak J.R."/>
            <person name="Muller J."/>
            <person name="Pangilinan J."/>
            <person name="Patwardhan R.P."/>
            <person name="Pitluck S."/>
            <person name="Pritham E.J."/>
            <person name="Rechtsteiner A."/>
            <person name="Rho M."/>
            <person name="Rogozin I.B."/>
            <person name="Sakarya O."/>
            <person name="Salamov A."/>
            <person name="Schaack S."/>
            <person name="Shapiro H."/>
            <person name="Shiga Y."/>
            <person name="Skalitzky C."/>
            <person name="Smith Z."/>
            <person name="Souvorov A."/>
            <person name="Sung W."/>
            <person name="Tang Z."/>
            <person name="Tsuchiya D."/>
            <person name="Tu H."/>
            <person name="Vos H."/>
            <person name="Wang M."/>
            <person name="Wolf Y.I."/>
            <person name="Yamagata H."/>
            <person name="Yamada T."/>
            <person name="Ye Y."/>
            <person name="Shaw J.R."/>
            <person name="Andrews J."/>
            <person name="Crease T.J."/>
            <person name="Tang H."/>
            <person name="Lucas S.M."/>
            <person name="Robertson H.M."/>
            <person name="Bork P."/>
            <person name="Koonin E.V."/>
            <person name="Zdobnov E.M."/>
            <person name="Grigoriev I.V."/>
            <person name="Lynch M."/>
            <person name="Boore J.L."/>
        </authorList>
    </citation>
    <scope>NUCLEOTIDE SEQUENCE [LARGE SCALE GENOMIC DNA]</scope>
</reference>
<protein>
    <recommendedName>
        <fullName evidence="4">Ubiquitin-like domain-containing protein</fullName>
    </recommendedName>
</protein>
<evidence type="ECO:0000256" key="1">
    <source>
        <dbReference type="SAM" id="MobiDB-lite"/>
    </source>
</evidence>
<name>E9I560_DAPPU</name>
<evidence type="ECO:0000313" key="2">
    <source>
        <dbReference type="EMBL" id="EFX60870.1"/>
    </source>
</evidence>
<evidence type="ECO:0000313" key="3">
    <source>
        <dbReference type="Proteomes" id="UP000000305"/>
    </source>
</evidence>
<dbReference type="Proteomes" id="UP000000305">
    <property type="component" value="Unassembled WGS sequence"/>
</dbReference>
<accession>E9I560</accession>
<gene>
    <name evidence="2" type="ORF">DAPPUDRAFT_341128</name>
</gene>
<keyword evidence="3" id="KW-1185">Reference proteome</keyword>
<dbReference type="HOGENOM" id="CLU_2078869_0_0_1"/>
<dbReference type="KEGG" id="dpx:DAPPUDRAFT_341128"/>
<proteinExistence type="predicted"/>